<evidence type="ECO:0000313" key="3">
    <source>
        <dbReference type="Proteomes" id="UP000027222"/>
    </source>
</evidence>
<evidence type="ECO:0000256" key="1">
    <source>
        <dbReference type="SAM" id="MobiDB-lite"/>
    </source>
</evidence>
<feature type="region of interest" description="Disordered" evidence="1">
    <location>
        <begin position="458"/>
        <end position="616"/>
    </location>
</feature>
<dbReference type="AlphaFoldDB" id="A0A067SH96"/>
<feature type="compositionally biased region" description="Polar residues" evidence="1">
    <location>
        <begin position="648"/>
        <end position="659"/>
    </location>
</feature>
<sequence>MGCQSCRARRVACPRQRGYFVQCLTSAAHGGWGYLQSPPSGLSADVPENSAEKEADATDGKGHDWDAGHEKNDLGLTRAAAEQALKVLGIKKRTRRSSPKWHLGGGAKAKLKEKKEAKQKSRSRDDSVSDDGSGSGSGSGSESESESESEASDPLKTPPPRAAKLALLDKPPPKRRTRRKAWEIAKDNAGGLTNGTKDAGANVKTGGKVIVKPRVGTVSVSKPKPKPAMPVKVKGKPGRKPKPKPTPTSFSKSNFTSKTPHVKSISSSLSISAKGKSSSTKPISVGSTSSSDSDDLMDIFSSSAPTPEGSPFRGPRINLRQRLTRPTEPGHDPEREAAGLGSGSAARKGKGKEKEKEVGLGTRASHEPSYDEGHLPMAARRLVGGAGHRVGLGVDMYADADSDGYVYPSDVSNEATKSLMRMARGLVPRSRPKQRSMTPPTPLSDALAELMEKGHLMKEGEFMSGGGMRSAEAERTQEEEREEEEEGEEEEEEEEERRDEVVPTALGVVTGDEAARMWAEMEDEEAPQQVEKDVERDEEVSTAFGFMTGNEAARMWEEMMDEDEALQQAEEDVERDGGNPEQPVDAEKDEEEEERNHGGEDDVGPTSDHELDANSEVEQLYTALDQKDAHIARLEARIKELEEHSAKLTCSQASGSGSKLNGRDSDSRVDEASDKEDDEESLNGPLTALQYKLALEQEMMENAWLAEEVVKWKERLVDTLEAHQKLMHFRVAFLAQLGLYTSTLRTHERRLREEQGADTEDMAAAIGRLQGAVDEEVIREEEASGTTARDAKRDVGGSSASATGVEVEKVDGINGKGKRRMREEDMGGDINDFDYPQAQSTSSAQHTRLHSGHERYESISRSNSLNNNAEERGEGPSSLKRARIG</sequence>
<feature type="compositionally biased region" description="Basic and acidic residues" evidence="1">
    <location>
        <begin position="661"/>
        <end position="672"/>
    </location>
</feature>
<reference evidence="3" key="1">
    <citation type="journal article" date="2014" name="Proc. Natl. Acad. Sci. U.S.A.">
        <title>Extensive sampling of basidiomycete genomes demonstrates inadequacy of the white-rot/brown-rot paradigm for wood decay fungi.</title>
        <authorList>
            <person name="Riley R."/>
            <person name="Salamov A.A."/>
            <person name="Brown D.W."/>
            <person name="Nagy L.G."/>
            <person name="Floudas D."/>
            <person name="Held B.W."/>
            <person name="Levasseur A."/>
            <person name="Lombard V."/>
            <person name="Morin E."/>
            <person name="Otillar R."/>
            <person name="Lindquist E.A."/>
            <person name="Sun H."/>
            <person name="LaButti K.M."/>
            <person name="Schmutz J."/>
            <person name="Jabbour D."/>
            <person name="Luo H."/>
            <person name="Baker S.E."/>
            <person name="Pisabarro A.G."/>
            <person name="Walton J.D."/>
            <person name="Blanchette R.A."/>
            <person name="Henrissat B."/>
            <person name="Martin F."/>
            <person name="Cullen D."/>
            <person name="Hibbett D.S."/>
            <person name="Grigoriev I.V."/>
        </authorList>
    </citation>
    <scope>NUCLEOTIDE SEQUENCE [LARGE SCALE GENOMIC DNA]</scope>
    <source>
        <strain evidence="3">CBS 339.88</strain>
    </source>
</reference>
<evidence type="ECO:0000313" key="2">
    <source>
        <dbReference type="EMBL" id="KDR67089.1"/>
    </source>
</evidence>
<feature type="compositionally biased region" description="Polar residues" evidence="1">
    <location>
        <begin position="859"/>
        <end position="868"/>
    </location>
</feature>
<gene>
    <name evidence="2" type="ORF">GALMADRAFT_147320</name>
</gene>
<feature type="compositionally biased region" description="Polar residues" evidence="1">
    <location>
        <begin position="837"/>
        <end position="846"/>
    </location>
</feature>
<feature type="compositionally biased region" description="Basic and acidic residues" evidence="1">
    <location>
        <begin position="50"/>
        <end position="73"/>
    </location>
</feature>
<dbReference type="Proteomes" id="UP000027222">
    <property type="component" value="Unassembled WGS sequence"/>
</dbReference>
<feature type="compositionally biased region" description="Basic residues" evidence="1">
    <location>
        <begin position="233"/>
        <end position="243"/>
    </location>
</feature>
<keyword evidence="3" id="KW-1185">Reference proteome</keyword>
<feature type="compositionally biased region" description="Acidic residues" evidence="1">
    <location>
        <begin position="558"/>
        <end position="574"/>
    </location>
</feature>
<accession>A0A067SH96</accession>
<feature type="compositionally biased region" description="Basic and acidic residues" evidence="1">
    <location>
        <begin position="113"/>
        <end position="127"/>
    </location>
</feature>
<proteinExistence type="predicted"/>
<organism evidence="2 3">
    <name type="scientific">Galerina marginata (strain CBS 339.88)</name>
    <dbReference type="NCBI Taxonomy" id="685588"/>
    <lineage>
        <taxon>Eukaryota</taxon>
        <taxon>Fungi</taxon>
        <taxon>Dikarya</taxon>
        <taxon>Basidiomycota</taxon>
        <taxon>Agaricomycotina</taxon>
        <taxon>Agaricomycetes</taxon>
        <taxon>Agaricomycetidae</taxon>
        <taxon>Agaricales</taxon>
        <taxon>Agaricineae</taxon>
        <taxon>Strophariaceae</taxon>
        <taxon>Galerina</taxon>
    </lineage>
</organism>
<feature type="region of interest" description="Disordered" evidence="1">
    <location>
        <begin position="780"/>
        <end position="885"/>
    </location>
</feature>
<dbReference type="EMBL" id="KL142417">
    <property type="protein sequence ID" value="KDR67089.1"/>
    <property type="molecule type" value="Genomic_DNA"/>
</dbReference>
<feature type="compositionally biased region" description="Low complexity" evidence="1">
    <location>
        <begin position="247"/>
        <end position="291"/>
    </location>
</feature>
<dbReference type="HOGENOM" id="CLU_325723_0_0_1"/>
<feature type="compositionally biased region" description="Basic residues" evidence="1">
    <location>
        <begin position="89"/>
        <end position="99"/>
    </location>
</feature>
<dbReference type="STRING" id="685588.A0A067SH96"/>
<feature type="compositionally biased region" description="Basic and acidic residues" evidence="1">
    <location>
        <begin position="352"/>
        <end position="373"/>
    </location>
</feature>
<name>A0A067SH96_GALM3</name>
<feature type="region of interest" description="Disordered" evidence="1">
    <location>
        <begin position="648"/>
        <end position="683"/>
    </location>
</feature>
<feature type="region of interest" description="Disordered" evidence="1">
    <location>
        <begin position="37"/>
        <end position="373"/>
    </location>
</feature>
<protein>
    <submittedName>
        <fullName evidence="2">Uncharacterized protein</fullName>
    </submittedName>
</protein>
<feature type="compositionally biased region" description="Acidic residues" evidence="1">
    <location>
        <begin position="479"/>
        <end position="497"/>
    </location>
</feature>
<feature type="compositionally biased region" description="Basic and acidic residues" evidence="1">
    <location>
        <begin position="328"/>
        <end position="337"/>
    </location>
</feature>